<gene>
    <name evidence="1" type="ORF">IPOD504_LOCUS8870</name>
</gene>
<name>A0ABN8IHJ3_9NEOP</name>
<organism evidence="1 2">
    <name type="scientific">Iphiclides podalirius</name>
    <name type="common">scarce swallowtail</name>
    <dbReference type="NCBI Taxonomy" id="110791"/>
    <lineage>
        <taxon>Eukaryota</taxon>
        <taxon>Metazoa</taxon>
        <taxon>Ecdysozoa</taxon>
        <taxon>Arthropoda</taxon>
        <taxon>Hexapoda</taxon>
        <taxon>Insecta</taxon>
        <taxon>Pterygota</taxon>
        <taxon>Neoptera</taxon>
        <taxon>Endopterygota</taxon>
        <taxon>Lepidoptera</taxon>
        <taxon>Glossata</taxon>
        <taxon>Ditrysia</taxon>
        <taxon>Papilionoidea</taxon>
        <taxon>Papilionidae</taxon>
        <taxon>Papilioninae</taxon>
        <taxon>Iphiclides</taxon>
    </lineage>
</organism>
<dbReference type="Proteomes" id="UP000837857">
    <property type="component" value="Chromosome 21"/>
</dbReference>
<feature type="non-terminal residue" evidence="1">
    <location>
        <position position="97"/>
    </location>
</feature>
<protein>
    <submittedName>
        <fullName evidence="1">Uncharacterized protein</fullName>
    </submittedName>
</protein>
<keyword evidence="2" id="KW-1185">Reference proteome</keyword>
<proteinExistence type="predicted"/>
<accession>A0ABN8IHJ3</accession>
<reference evidence="1" key="1">
    <citation type="submission" date="2022-03" db="EMBL/GenBank/DDBJ databases">
        <authorList>
            <person name="Martin H S."/>
        </authorList>
    </citation>
    <scope>NUCLEOTIDE SEQUENCE</scope>
</reference>
<sequence>MVVKNRRGAPFCLECSVAACNRRGARVCVPAPLPVPFAHSDRLVRTRAHGRVHFTHLTHANSAVHPHREGPRQYWPAIRRTTIALKRSAAIVPATMR</sequence>
<evidence type="ECO:0000313" key="1">
    <source>
        <dbReference type="EMBL" id="CAH2054975.1"/>
    </source>
</evidence>
<dbReference type="EMBL" id="OW152833">
    <property type="protein sequence ID" value="CAH2054975.1"/>
    <property type="molecule type" value="Genomic_DNA"/>
</dbReference>
<evidence type="ECO:0000313" key="2">
    <source>
        <dbReference type="Proteomes" id="UP000837857"/>
    </source>
</evidence>